<dbReference type="SUPFAM" id="SSF63882">
    <property type="entry name" value="MoeA N-terminal region -like"/>
    <property type="match status" value="1"/>
</dbReference>
<dbReference type="Gene3D" id="2.40.340.10">
    <property type="entry name" value="MoeA, C-terminal, domain IV"/>
    <property type="match status" value="1"/>
</dbReference>
<keyword evidence="4 6" id="KW-0501">Molybdenum cofactor biosynthesis</keyword>
<evidence type="ECO:0000256" key="2">
    <source>
        <dbReference type="ARBA" id="ARBA00005046"/>
    </source>
</evidence>
<evidence type="ECO:0000313" key="9">
    <source>
        <dbReference type="Proteomes" id="UP000192333"/>
    </source>
</evidence>
<comment type="similarity">
    <text evidence="3 6">Belongs to the MoeA family.</text>
</comment>
<keyword evidence="6 8" id="KW-0808">Transferase</keyword>
<dbReference type="Gene3D" id="3.90.105.10">
    <property type="entry name" value="Molybdopterin biosynthesis moea protein, domain 2"/>
    <property type="match status" value="1"/>
</dbReference>
<evidence type="ECO:0000259" key="7">
    <source>
        <dbReference type="SMART" id="SM00852"/>
    </source>
</evidence>
<keyword evidence="6" id="KW-0500">Molybdenum</keyword>
<protein>
    <recommendedName>
        <fullName evidence="6">Molybdopterin molybdenumtransferase</fullName>
        <ecNumber evidence="6">2.10.1.1</ecNumber>
    </recommendedName>
</protein>
<comment type="cofactor">
    <cofactor evidence="6">
        <name>Mg(2+)</name>
        <dbReference type="ChEBI" id="CHEBI:18420"/>
    </cofactor>
</comment>
<dbReference type="InterPro" id="IPR036688">
    <property type="entry name" value="MoeA_C_domain_IV_sf"/>
</dbReference>
<dbReference type="UniPathway" id="UPA00344"/>
<dbReference type="Gene3D" id="2.170.190.11">
    <property type="entry name" value="Molybdopterin biosynthesis moea protein, domain 3"/>
    <property type="match status" value="1"/>
</dbReference>
<dbReference type="InterPro" id="IPR036425">
    <property type="entry name" value="MoaB/Mog-like_dom_sf"/>
</dbReference>
<dbReference type="SMART" id="SM00852">
    <property type="entry name" value="MoCF_biosynth"/>
    <property type="match status" value="1"/>
</dbReference>
<evidence type="ECO:0000256" key="5">
    <source>
        <dbReference type="ARBA" id="ARBA00047317"/>
    </source>
</evidence>
<feature type="domain" description="MoaB/Mog" evidence="7">
    <location>
        <begin position="189"/>
        <end position="327"/>
    </location>
</feature>
<dbReference type="STRING" id="758820.SAMN00777080_4882"/>
<dbReference type="InterPro" id="IPR036135">
    <property type="entry name" value="MoeA_linker/N_sf"/>
</dbReference>
<evidence type="ECO:0000256" key="1">
    <source>
        <dbReference type="ARBA" id="ARBA00002901"/>
    </source>
</evidence>
<dbReference type="PROSITE" id="PS01079">
    <property type="entry name" value="MOCF_BIOSYNTHESIS_2"/>
    <property type="match status" value="1"/>
</dbReference>
<proteinExistence type="inferred from homology"/>
<keyword evidence="6" id="KW-0460">Magnesium</keyword>
<dbReference type="Pfam" id="PF03453">
    <property type="entry name" value="MoeA_N"/>
    <property type="match status" value="1"/>
</dbReference>
<name>A0A1W2HBN3_9BACT</name>
<dbReference type="SUPFAM" id="SSF63867">
    <property type="entry name" value="MoeA C-terminal domain-like"/>
    <property type="match status" value="1"/>
</dbReference>
<dbReference type="GO" id="GO:0005829">
    <property type="term" value="C:cytosol"/>
    <property type="evidence" value="ECO:0007669"/>
    <property type="project" value="TreeGrafter"/>
</dbReference>
<evidence type="ECO:0000256" key="3">
    <source>
        <dbReference type="ARBA" id="ARBA00010763"/>
    </source>
</evidence>
<dbReference type="Proteomes" id="UP000192333">
    <property type="component" value="Chromosome I"/>
</dbReference>
<evidence type="ECO:0000256" key="6">
    <source>
        <dbReference type="RuleBase" id="RU365090"/>
    </source>
</evidence>
<dbReference type="GO" id="GO:0006777">
    <property type="term" value="P:Mo-molybdopterin cofactor biosynthetic process"/>
    <property type="evidence" value="ECO:0007669"/>
    <property type="project" value="UniProtKB-UniRule"/>
</dbReference>
<comment type="catalytic activity">
    <reaction evidence="5">
        <text>adenylyl-molybdopterin + molybdate = Mo-molybdopterin + AMP + H(+)</text>
        <dbReference type="Rhea" id="RHEA:35047"/>
        <dbReference type="ChEBI" id="CHEBI:15378"/>
        <dbReference type="ChEBI" id="CHEBI:36264"/>
        <dbReference type="ChEBI" id="CHEBI:62727"/>
        <dbReference type="ChEBI" id="CHEBI:71302"/>
        <dbReference type="ChEBI" id="CHEBI:456215"/>
        <dbReference type="EC" id="2.10.1.1"/>
    </reaction>
</comment>
<dbReference type="NCBIfam" id="TIGR00177">
    <property type="entry name" value="molyb_syn"/>
    <property type="match status" value="1"/>
</dbReference>
<accession>A0A1W2HBN3</accession>
<dbReference type="Pfam" id="PF00994">
    <property type="entry name" value="MoCF_biosynth"/>
    <property type="match status" value="1"/>
</dbReference>
<dbReference type="InterPro" id="IPR005111">
    <property type="entry name" value="MoeA_C_domain_IV"/>
</dbReference>
<keyword evidence="9" id="KW-1185">Reference proteome</keyword>
<comment type="function">
    <text evidence="1 6">Catalyzes the insertion of molybdate into adenylated molybdopterin with the concomitant release of AMP.</text>
</comment>
<organism evidence="8 9">
    <name type="scientific">Aquiflexum balticum DSM 16537</name>
    <dbReference type="NCBI Taxonomy" id="758820"/>
    <lineage>
        <taxon>Bacteria</taxon>
        <taxon>Pseudomonadati</taxon>
        <taxon>Bacteroidota</taxon>
        <taxon>Cytophagia</taxon>
        <taxon>Cytophagales</taxon>
        <taxon>Cyclobacteriaceae</taxon>
        <taxon>Aquiflexum</taxon>
    </lineage>
</organism>
<dbReference type="Gene3D" id="3.40.980.10">
    <property type="entry name" value="MoaB/Mog-like domain"/>
    <property type="match status" value="1"/>
</dbReference>
<dbReference type="InterPro" id="IPR038987">
    <property type="entry name" value="MoeA-like"/>
</dbReference>
<sequence length="407" mass="45022">MFGNLKNPKDLNIKMISVTEAKEILSKYIIKGQPVYMPLEESLGMFLAEDIPSGYDIPFFDNSAMDGYAIAWKDADNKRKLRPETKIRAGELEGFVLDENEAIRIFTGAPVPKGADTIIPQEWVKIDGNTFSFEIDKFEKGSNLRSQGAQNKVGDIIALKGSEITPGMIGLLSSVGMHEVRVVSKPKVGIILTGDELEEIGKPLSFGKVYNSNGPVLKAYLKQLGIDEVELATALDEPAKLQETIDRFLEKYDAVLISGGISVGDYDFVKGSLEKARVKELFYKIRQKPGKPLFVGQRENQWIFALPGNPASTLTCFNQYVKPCLMAWMGKTNVWEPTGIYPLVNDFIKKPGITLFLKAKLENGSVHILPGQESFNLISYGTANCIAEIAEETENLQAGAPVNVYVW</sequence>
<dbReference type="InterPro" id="IPR005110">
    <property type="entry name" value="MoeA_linker/N"/>
</dbReference>
<dbReference type="InterPro" id="IPR008284">
    <property type="entry name" value="MoCF_biosynth_CS"/>
</dbReference>
<dbReference type="AlphaFoldDB" id="A0A1W2HBN3"/>
<evidence type="ECO:0000313" key="8">
    <source>
        <dbReference type="EMBL" id="SMD46201.1"/>
    </source>
</evidence>
<dbReference type="EMBL" id="LT838813">
    <property type="protein sequence ID" value="SMD46201.1"/>
    <property type="molecule type" value="Genomic_DNA"/>
</dbReference>
<dbReference type="InterPro" id="IPR001453">
    <property type="entry name" value="MoaB/Mog_dom"/>
</dbReference>
<gene>
    <name evidence="8" type="ORF">SAMN00777080_4882</name>
</gene>
<dbReference type="PANTHER" id="PTHR10192">
    <property type="entry name" value="MOLYBDOPTERIN BIOSYNTHESIS PROTEIN"/>
    <property type="match status" value="1"/>
</dbReference>
<comment type="pathway">
    <text evidence="2 6">Cofactor biosynthesis; molybdopterin biosynthesis.</text>
</comment>
<dbReference type="SUPFAM" id="SSF53218">
    <property type="entry name" value="Molybdenum cofactor biosynthesis proteins"/>
    <property type="match status" value="1"/>
</dbReference>
<dbReference type="Pfam" id="PF03454">
    <property type="entry name" value="MoeA_C"/>
    <property type="match status" value="1"/>
</dbReference>
<dbReference type="GO" id="GO:0046872">
    <property type="term" value="F:metal ion binding"/>
    <property type="evidence" value="ECO:0007669"/>
    <property type="project" value="UniProtKB-UniRule"/>
</dbReference>
<reference evidence="9" key="1">
    <citation type="submission" date="2017-04" db="EMBL/GenBank/DDBJ databases">
        <authorList>
            <person name="Varghese N."/>
            <person name="Submissions S."/>
        </authorList>
    </citation>
    <scope>NUCLEOTIDE SEQUENCE [LARGE SCALE GENOMIC DNA]</scope>
    <source>
        <strain evidence="9">DSM 16537</strain>
    </source>
</reference>
<dbReference type="PANTHER" id="PTHR10192:SF5">
    <property type="entry name" value="GEPHYRIN"/>
    <property type="match status" value="1"/>
</dbReference>
<dbReference type="GO" id="GO:0061599">
    <property type="term" value="F:molybdopterin molybdotransferase activity"/>
    <property type="evidence" value="ECO:0007669"/>
    <property type="project" value="UniProtKB-UniRule"/>
</dbReference>
<evidence type="ECO:0000256" key="4">
    <source>
        <dbReference type="ARBA" id="ARBA00023150"/>
    </source>
</evidence>
<keyword evidence="6" id="KW-0479">Metal-binding</keyword>
<dbReference type="CDD" id="cd00887">
    <property type="entry name" value="MoeA"/>
    <property type="match status" value="1"/>
</dbReference>
<dbReference type="EC" id="2.10.1.1" evidence="6"/>